<dbReference type="InterPro" id="IPR013249">
    <property type="entry name" value="RNA_pol_sigma70_r4_t2"/>
</dbReference>
<comment type="caution">
    <text evidence="2">The sequence shown here is derived from an EMBL/GenBank/DDBJ whole genome shotgun (WGS) entry which is preliminary data.</text>
</comment>
<sequence>MPTHRRETFVKSRFDDLSVKEIAKEMNISSKTVENQITFALKFIKANWEFDKARTSIYLA</sequence>
<evidence type="ECO:0000313" key="2">
    <source>
        <dbReference type="EMBL" id="NMH88619.1"/>
    </source>
</evidence>
<dbReference type="Pfam" id="PF08281">
    <property type="entry name" value="Sigma70_r4_2"/>
    <property type="match status" value="1"/>
</dbReference>
<organism evidence="2 3">
    <name type="scientific">Flavivirga algicola</name>
    <dbReference type="NCBI Taxonomy" id="2729136"/>
    <lineage>
        <taxon>Bacteria</taxon>
        <taxon>Pseudomonadati</taxon>
        <taxon>Bacteroidota</taxon>
        <taxon>Flavobacteriia</taxon>
        <taxon>Flavobacteriales</taxon>
        <taxon>Flavobacteriaceae</taxon>
        <taxon>Flavivirga</taxon>
    </lineage>
</organism>
<evidence type="ECO:0000313" key="3">
    <source>
        <dbReference type="Proteomes" id="UP000746690"/>
    </source>
</evidence>
<proteinExistence type="predicted"/>
<dbReference type="EMBL" id="JABBHF010000007">
    <property type="protein sequence ID" value="NMH88619.1"/>
    <property type="molecule type" value="Genomic_DNA"/>
</dbReference>
<dbReference type="InterPro" id="IPR013324">
    <property type="entry name" value="RNA_pol_sigma_r3/r4-like"/>
</dbReference>
<reference evidence="2 3" key="1">
    <citation type="submission" date="2020-04" db="EMBL/GenBank/DDBJ databases">
        <title>A Flavivirga sp. nov.</title>
        <authorList>
            <person name="Sun X."/>
        </authorList>
    </citation>
    <scope>NUCLEOTIDE SEQUENCE [LARGE SCALE GENOMIC DNA]</scope>
    <source>
        <strain evidence="2 3">Y03</strain>
    </source>
</reference>
<evidence type="ECO:0000259" key="1">
    <source>
        <dbReference type="Pfam" id="PF08281"/>
    </source>
</evidence>
<dbReference type="InterPro" id="IPR036388">
    <property type="entry name" value="WH-like_DNA-bd_sf"/>
</dbReference>
<accession>A0ABX1RYI3</accession>
<feature type="domain" description="RNA polymerase sigma factor 70 region 4 type 2" evidence="1">
    <location>
        <begin position="1"/>
        <end position="43"/>
    </location>
</feature>
<dbReference type="SUPFAM" id="SSF88659">
    <property type="entry name" value="Sigma3 and sigma4 domains of RNA polymerase sigma factors"/>
    <property type="match status" value="1"/>
</dbReference>
<gene>
    <name evidence="2" type="ORF">HHX25_13990</name>
</gene>
<protein>
    <recommendedName>
        <fullName evidence="1">RNA polymerase sigma factor 70 region 4 type 2 domain-containing protein</fullName>
    </recommendedName>
</protein>
<dbReference type="RefSeq" id="WP_169674741.1">
    <property type="nucleotide sequence ID" value="NZ_JABBHF010000007.1"/>
</dbReference>
<name>A0ABX1RYI3_9FLAO</name>
<dbReference type="Proteomes" id="UP000746690">
    <property type="component" value="Unassembled WGS sequence"/>
</dbReference>
<dbReference type="Gene3D" id="1.10.10.10">
    <property type="entry name" value="Winged helix-like DNA-binding domain superfamily/Winged helix DNA-binding domain"/>
    <property type="match status" value="1"/>
</dbReference>
<keyword evidence="3" id="KW-1185">Reference proteome</keyword>